<gene>
    <name evidence="3" type="ORF">OBBRIDRAFT_746366</name>
</gene>
<dbReference type="AlphaFoldDB" id="A0A8E2DSG1"/>
<dbReference type="InterPro" id="IPR036265">
    <property type="entry name" value="HIT-like_sf"/>
</dbReference>
<evidence type="ECO:0000259" key="2">
    <source>
        <dbReference type="Pfam" id="PF16278"/>
    </source>
</evidence>
<dbReference type="GO" id="GO:1990165">
    <property type="term" value="F:single-strand break-containing DNA binding"/>
    <property type="evidence" value="ECO:0007669"/>
    <property type="project" value="TreeGrafter"/>
</dbReference>
<dbReference type="PANTHER" id="PTHR12486">
    <property type="entry name" value="APRATAXIN-RELATED"/>
    <property type="match status" value="1"/>
</dbReference>
<reference evidence="3 4" key="1">
    <citation type="submission" date="2016-07" db="EMBL/GenBank/DDBJ databases">
        <title>Draft genome of the white-rot fungus Obba rivulosa 3A-2.</title>
        <authorList>
            <consortium name="DOE Joint Genome Institute"/>
            <person name="Miettinen O."/>
            <person name="Riley R."/>
            <person name="Acob R."/>
            <person name="Barry K."/>
            <person name="Cullen D."/>
            <person name="De Vries R."/>
            <person name="Hainaut M."/>
            <person name="Hatakka A."/>
            <person name="Henrissat B."/>
            <person name="Hilden K."/>
            <person name="Kuo R."/>
            <person name="Labutti K."/>
            <person name="Lipzen A."/>
            <person name="Makela M.R."/>
            <person name="Sandor L."/>
            <person name="Spatafora J.W."/>
            <person name="Grigoriev I.V."/>
            <person name="Hibbett D.S."/>
        </authorList>
    </citation>
    <scope>NUCLEOTIDE SEQUENCE [LARGE SCALE GENOMIC DNA]</scope>
    <source>
        <strain evidence="3 4">3A-2</strain>
    </source>
</reference>
<organism evidence="3 4">
    <name type="scientific">Obba rivulosa</name>
    <dbReference type="NCBI Taxonomy" id="1052685"/>
    <lineage>
        <taxon>Eukaryota</taxon>
        <taxon>Fungi</taxon>
        <taxon>Dikarya</taxon>
        <taxon>Basidiomycota</taxon>
        <taxon>Agaricomycotina</taxon>
        <taxon>Agaricomycetes</taxon>
        <taxon>Polyporales</taxon>
        <taxon>Gelatoporiaceae</taxon>
        <taxon>Obba</taxon>
    </lineage>
</organism>
<dbReference type="GO" id="GO:0005634">
    <property type="term" value="C:nucleus"/>
    <property type="evidence" value="ECO:0007669"/>
    <property type="project" value="TreeGrafter"/>
</dbReference>
<dbReference type="GO" id="GO:0003725">
    <property type="term" value="F:double-stranded RNA binding"/>
    <property type="evidence" value="ECO:0007669"/>
    <property type="project" value="TreeGrafter"/>
</dbReference>
<dbReference type="GO" id="GO:0033699">
    <property type="term" value="F:DNA 5'-adenosine monophosphate hydrolase activity"/>
    <property type="evidence" value="ECO:0007669"/>
    <property type="project" value="TreeGrafter"/>
</dbReference>
<dbReference type="Pfam" id="PF16278">
    <property type="entry name" value="zf-C2HE"/>
    <property type="match status" value="1"/>
</dbReference>
<dbReference type="Pfam" id="PF11969">
    <property type="entry name" value="DcpS_C"/>
    <property type="match status" value="1"/>
</dbReference>
<dbReference type="GO" id="GO:0030983">
    <property type="term" value="F:mismatched DNA binding"/>
    <property type="evidence" value="ECO:0007669"/>
    <property type="project" value="TreeGrafter"/>
</dbReference>
<feature type="domain" description="Aprataxin C2HE/C2H2/C2HC zinc finger" evidence="2">
    <location>
        <begin position="146"/>
        <end position="210"/>
    </location>
</feature>
<evidence type="ECO:0000256" key="1">
    <source>
        <dbReference type="SAM" id="MobiDB-lite"/>
    </source>
</evidence>
<name>A0A8E2DSG1_9APHY</name>
<dbReference type="GO" id="GO:0003697">
    <property type="term" value="F:single-stranded DNA binding"/>
    <property type="evidence" value="ECO:0007669"/>
    <property type="project" value="TreeGrafter"/>
</dbReference>
<protein>
    <submittedName>
        <fullName evidence="3">HIT-like protein</fullName>
    </submittedName>
</protein>
<dbReference type="SUPFAM" id="SSF54197">
    <property type="entry name" value="HIT-like"/>
    <property type="match status" value="1"/>
</dbReference>
<feature type="compositionally biased region" description="Basic and acidic residues" evidence="1">
    <location>
        <begin position="206"/>
        <end position="218"/>
    </location>
</feature>
<dbReference type="GO" id="GO:0000012">
    <property type="term" value="P:single strand break repair"/>
    <property type="evidence" value="ECO:0007669"/>
    <property type="project" value="TreeGrafter"/>
</dbReference>
<evidence type="ECO:0000313" key="4">
    <source>
        <dbReference type="Proteomes" id="UP000250043"/>
    </source>
</evidence>
<dbReference type="Gene3D" id="3.30.428.10">
    <property type="entry name" value="HIT-like"/>
    <property type="match status" value="1"/>
</dbReference>
<dbReference type="InterPro" id="IPR032566">
    <property type="entry name" value="Znf-C2HE"/>
</dbReference>
<dbReference type="OrthoDB" id="3512845at2759"/>
<proteinExistence type="predicted"/>
<evidence type="ECO:0000313" key="3">
    <source>
        <dbReference type="EMBL" id="OCH94948.1"/>
    </source>
</evidence>
<dbReference type="EMBL" id="KV722339">
    <property type="protein sequence ID" value="OCH94948.1"/>
    <property type="molecule type" value="Genomic_DNA"/>
</dbReference>
<keyword evidence="4" id="KW-1185">Reference proteome</keyword>
<sequence length="260" mass="29755">MSFLTALRQYASKADPSSLPTSVLFTHTANSLTIFDAFPKATFHFLVLPRARPPLTVFELASLRTLLKGDKQRARQTIQALAEDAKQVRAMIEEEMVSRYGFKWEVWMGFHAVPSMEHLHLHVISSDLCSPSLKTKKHYNSFHPKLGFFLSLDDVLSWFDADPTFYSTMSVLKPTQYEPLLKETLSCWRCGRDFKNMPTLKAHLQEEWDKEAEREKTKAANKKRKHGSENSADSNSERDEHAPKRLQTGRPAPADSEEID</sequence>
<accession>A0A8E2DSG1</accession>
<dbReference type="Proteomes" id="UP000250043">
    <property type="component" value="Unassembled WGS sequence"/>
</dbReference>
<feature type="region of interest" description="Disordered" evidence="1">
    <location>
        <begin position="206"/>
        <end position="260"/>
    </location>
</feature>
<dbReference type="PANTHER" id="PTHR12486:SF4">
    <property type="entry name" value="APRATAXIN"/>
    <property type="match status" value="1"/>
</dbReference>